<gene>
    <name evidence="2" type="ORF">FGK63_19900</name>
</gene>
<dbReference type="InterPro" id="IPR005302">
    <property type="entry name" value="MoCF_Sase_C"/>
</dbReference>
<dbReference type="Proteomes" id="UP001193035">
    <property type="component" value="Unassembled WGS sequence"/>
</dbReference>
<keyword evidence="3" id="KW-1185">Reference proteome</keyword>
<feature type="domain" description="MOSC" evidence="1">
    <location>
        <begin position="108"/>
        <end position="245"/>
    </location>
</feature>
<evidence type="ECO:0000313" key="2">
    <source>
        <dbReference type="EMBL" id="TMV03272.1"/>
    </source>
</evidence>
<dbReference type="InterPro" id="IPR011037">
    <property type="entry name" value="Pyrv_Knase-like_insert_dom_sf"/>
</dbReference>
<dbReference type="EMBL" id="VCPD01000011">
    <property type="protein sequence ID" value="TMV03272.1"/>
    <property type="molecule type" value="Genomic_DNA"/>
</dbReference>
<dbReference type="Gene3D" id="2.40.33.20">
    <property type="entry name" value="PK beta-barrel domain-like"/>
    <property type="match status" value="1"/>
</dbReference>
<dbReference type="InterPro" id="IPR005303">
    <property type="entry name" value="MOCOS_middle"/>
</dbReference>
<dbReference type="PROSITE" id="PS51340">
    <property type="entry name" value="MOSC"/>
    <property type="match status" value="1"/>
</dbReference>
<reference evidence="2 3" key="1">
    <citation type="submission" date="2019-05" db="EMBL/GenBank/DDBJ databases">
        <title>Ruegeria sp. nov., isolated from tidal flat.</title>
        <authorList>
            <person name="Kim W."/>
        </authorList>
    </citation>
    <scope>NUCLEOTIDE SEQUENCE [LARGE SCALE GENOMIC DNA]</scope>
    <source>
        <strain evidence="2 3">CAU 1488</strain>
    </source>
</reference>
<dbReference type="SUPFAM" id="SSF50800">
    <property type="entry name" value="PK beta-barrel domain-like"/>
    <property type="match status" value="1"/>
</dbReference>
<dbReference type="Pfam" id="PF03476">
    <property type="entry name" value="MOSC_N"/>
    <property type="match status" value="1"/>
</dbReference>
<comment type="caution">
    <text evidence="2">The sequence shown here is derived from an EMBL/GenBank/DDBJ whole genome shotgun (WGS) entry which is preliminary data.</text>
</comment>
<name>A0ABY2WS82_9RHOB</name>
<evidence type="ECO:0000313" key="3">
    <source>
        <dbReference type="Proteomes" id="UP001193035"/>
    </source>
</evidence>
<proteinExistence type="predicted"/>
<accession>A0ABY2WS82</accession>
<sequence>MSGTVTGLWRHPIKAHGREALEAVTMTPGQTMPGDRVWAVAHEKSDADGMQWERCTNFTRAAGSPQLMAISARTDGDRIVLMHPGRPDLTFNPDHDTRSFLDWVAPLMPEGRAAPARILRVPGVGMTDSDWPSVTLCNMASHRAVQQKAGLPLSIHRWRGNIWFDGLPVWEEFDWIGRDIRIGGAVFRVRERTTRCLATAANPETGLRDVDTLATLETWGHQDFSVKAEVVQGGEIRVGDKVEPL</sequence>
<evidence type="ECO:0000259" key="1">
    <source>
        <dbReference type="PROSITE" id="PS51340"/>
    </source>
</evidence>
<dbReference type="RefSeq" id="WP_138845579.1">
    <property type="nucleotide sequence ID" value="NZ_VCPD01000011.1"/>
</dbReference>
<dbReference type="Pfam" id="PF03473">
    <property type="entry name" value="MOSC"/>
    <property type="match status" value="1"/>
</dbReference>
<protein>
    <submittedName>
        <fullName evidence="2">MOSC domain-containing protein</fullName>
    </submittedName>
</protein>
<organism evidence="2 3">
    <name type="scientific">Ruegeria sediminis</name>
    <dbReference type="NCBI Taxonomy" id="2583820"/>
    <lineage>
        <taxon>Bacteria</taxon>
        <taxon>Pseudomonadati</taxon>
        <taxon>Pseudomonadota</taxon>
        <taxon>Alphaproteobacteria</taxon>
        <taxon>Rhodobacterales</taxon>
        <taxon>Roseobacteraceae</taxon>
        <taxon>Ruegeria</taxon>
    </lineage>
</organism>